<dbReference type="AlphaFoldDB" id="A0AAD4T8U7"/>
<evidence type="ECO:0000313" key="1">
    <source>
        <dbReference type="EMBL" id="KAI3942967.1"/>
    </source>
</evidence>
<keyword evidence="2" id="KW-1185">Reference proteome</keyword>
<evidence type="ECO:0000313" key="2">
    <source>
        <dbReference type="Proteomes" id="UP001202328"/>
    </source>
</evidence>
<reference evidence="1" key="1">
    <citation type="submission" date="2022-04" db="EMBL/GenBank/DDBJ databases">
        <title>A functionally conserved STORR gene fusion in Papaver species that diverged 16.8 million years ago.</title>
        <authorList>
            <person name="Catania T."/>
        </authorList>
    </citation>
    <scope>NUCLEOTIDE SEQUENCE</scope>
    <source>
        <strain evidence="1">S-188037</strain>
    </source>
</reference>
<accession>A0AAD4T8U7</accession>
<dbReference type="Proteomes" id="UP001202328">
    <property type="component" value="Unassembled WGS sequence"/>
</dbReference>
<sequence length="147" mass="16321">MHTDCPHPSKRKERLLKNKMLPFSSRMKIYLSLDTVIIHFADTAAVGSHCEFDDFVVVVLNDVMSMLVAGSGLVKLMISGEYSVGAIAGVYVRMEYGMERVVPTIVEISLYVDLEMEQMKLFEKNGMLRGAVMGVLVSAASSNNREL</sequence>
<proteinExistence type="predicted"/>
<protein>
    <submittedName>
        <fullName evidence="1">Uncharacterized protein</fullName>
    </submittedName>
</protein>
<name>A0AAD4T8U7_9MAGN</name>
<dbReference type="EMBL" id="JAJJMB010004448">
    <property type="protein sequence ID" value="KAI3942967.1"/>
    <property type="molecule type" value="Genomic_DNA"/>
</dbReference>
<gene>
    <name evidence="1" type="ORF">MKW98_005479</name>
</gene>
<organism evidence="1 2">
    <name type="scientific">Papaver atlanticum</name>
    <dbReference type="NCBI Taxonomy" id="357466"/>
    <lineage>
        <taxon>Eukaryota</taxon>
        <taxon>Viridiplantae</taxon>
        <taxon>Streptophyta</taxon>
        <taxon>Embryophyta</taxon>
        <taxon>Tracheophyta</taxon>
        <taxon>Spermatophyta</taxon>
        <taxon>Magnoliopsida</taxon>
        <taxon>Ranunculales</taxon>
        <taxon>Papaveraceae</taxon>
        <taxon>Papaveroideae</taxon>
        <taxon>Papaver</taxon>
    </lineage>
</organism>
<comment type="caution">
    <text evidence="1">The sequence shown here is derived from an EMBL/GenBank/DDBJ whole genome shotgun (WGS) entry which is preliminary data.</text>
</comment>